<gene>
    <name evidence="1" type="ORF">ERS852382_00295</name>
</gene>
<sequence length="265" mass="29148">MNDRFGSTARDFAAGIVTREGGTPEDVRELSYGPDLDRIVSDHRAEFDWNTVPGMGARVRDWYAEQFPDDSLGGMIAPDVTFAQTVESLHGGDVYDRLGVGDSVVRERVFDELSARIGCGYEDIYDAWLNGDGLDPRLVSDPDPEPERRFGIDDVEMRRSATWPGGPHVLSAELPDGRILGHVIPQDGGWLWRLADETEWHAPRPVEGNVARFIDQGGREAAILSLLEAIETRYPMADLEDPVDVLDESLTGTDPYAAPAAGPAR</sequence>
<name>A0A173WPN7_BIFAD</name>
<protein>
    <submittedName>
        <fullName evidence="1">Uncharacterized protein</fullName>
    </submittedName>
</protein>
<dbReference type="AlphaFoldDB" id="A0A173WPN7"/>
<organism evidence="1 2">
    <name type="scientific">Bifidobacterium adolescentis</name>
    <dbReference type="NCBI Taxonomy" id="1680"/>
    <lineage>
        <taxon>Bacteria</taxon>
        <taxon>Bacillati</taxon>
        <taxon>Actinomycetota</taxon>
        <taxon>Actinomycetes</taxon>
        <taxon>Bifidobacteriales</taxon>
        <taxon>Bifidobacteriaceae</taxon>
        <taxon>Bifidobacterium</taxon>
    </lineage>
</organism>
<evidence type="ECO:0000313" key="1">
    <source>
        <dbReference type="EMBL" id="CUN40325.1"/>
    </source>
</evidence>
<accession>A0A173WPN7</accession>
<evidence type="ECO:0000313" key="2">
    <source>
        <dbReference type="Proteomes" id="UP000095647"/>
    </source>
</evidence>
<proteinExistence type="predicted"/>
<dbReference type="EMBL" id="CYYI01000001">
    <property type="protein sequence ID" value="CUN40325.1"/>
    <property type="molecule type" value="Genomic_DNA"/>
</dbReference>
<dbReference type="Proteomes" id="UP000095647">
    <property type="component" value="Unassembled WGS sequence"/>
</dbReference>
<reference evidence="1 2" key="1">
    <citation type="submission" date="2015-09" db="EMBL/GenBank/DDBJ databases">
        <authorList>
            <consortium name="Pathogen Informatics"/>
        </authorList>
    </citation>
    <scope>NUCLEOTIDE SEQUENCE [LARGE SCALE GENOMIC DNA]</scope>
    <source>
        <strain evidence="1 2">2789STDY5608824</strain>
    </source>
</reference>
<dbReference type="RefSeq" id="WP_055680056.1">
    <property type="nucleotide sequence ID" value="NZ_CYYI01000001.1"/>
</dbReference>